<dbReference type="Proteomes" id="UP000637423">
    <property type="component" value="Unassembled WGS sequence"/>
</dbReference>
<name>A0A916V2B3_9BURK</name>
<dbReference type="RefSeq" id="WP_188569423.1">
    <property type="nucleotide sequence ID" value="NZ_BMED01000009.1"/>
</dbReference>
<sequence length="294" mass="31326">MVTEQQSRTIEQTISAIEALDLEPIKFKLMAPEGDDKWTQEQADANEQGYRRFLILLAKYPGEALAPHKDVDKFWHGHILDTMKYAEDCQNTFGFFLHHFPYLGMRDEEDAVERIESAKLIDELSLKEFGVYHYGPETRRATAAAYSAAVGVEKVAAYSAAVGIDKAAAYSAAVGIDKAAAYSAAVGIDKAAAYSAAVGIDKAAAYSAAVGIDKVAAYSAAVGIEKVAAYSAAVGVDKVAAYSAAVGVKKVAAYSAAVGVATTAAYSAAMPQAVMQAGQDKMRTWFRPRSRAAQ</sequence>
<proteinExistence type="predicted"/>
<accession>A0A916V2B3</accession>
<reference evidence="1" key="2">
    <citation type="submission" date="2020-09" db="EMBL/GenBank/DDBJ databases">
        <authorList>
            <person name="Sun Q."/>
            <person name="Zhou Y."/>
        </authorList>
    </citation>
    <scope>NUCLEOTIDE SEQUENCE</scope>
    <source>
        <strain evidence="1">CGMCC 1.10998</strain>
    </source>
</reference>
<protein>
    <recommendedName>
        <fullName evidence="3">Glycine-rich domain-containing protein-like</fullName>
    </recommendedName>
</protein>
<reference evidence="1" key="1">
    <citation type="journal article" date="2014" name="Int. J. Syst. Evol. Microbiol.">
        <title>Complete genome sequence of Corynebacterium casei LMG S-19264T (=DSM 44701T), isolated from a smear-ripened cheese.</title>
        <authorList>
            <consortium name="US DOE Joint Genome Institute (JGI-PGF)"/>
            <person name="Walter F."/>
            <person name="Albersmeier A."/>
            <person name="Kalinowski J."/>
            <person name="Ruckert C."/>
        </authorList>
    </citation>
    <scope>NUCLEOTIDE SEQUENCE</scope>
    <source>
        <strain evidence="1">CGMCC 1.10998</strain>
    </source>
</reference>
<keyword evidence="2" id="KW-1185">Reference proteome</keyword>
<evidence type="ECO:0000313" key="1">
    <source>
        <dbReference type="EMBL" id="GGD00807.1"/>
    </source>
</evidence>
<organism evidence="1 2">
    <name type="scientific">Undibacterium terreum</name>
    <dbReference type="NCBI Taxonomy" id="1224302"/>
    <lineage>
        <taxon>Bacteria</taxon>
        <taxon>Pseudomonadati</taxon>
        <taxon>Pseudomonadota</taxon>
        <taxon>Betaproteobacteria</taxon>
        <taxon>Burkholderiales</taxon>
        <taxon>Oxalobacteraceae</taxon>
        <taxon>Undibacterium</taxon>
    </lineage>
</organism>
<comment type="caution">
    <text evidence="1">The sequence shown here is derived from an EMBL/GenBank/DDBJ whole genome shotgun (WGS) entry which is preliminary data.</text>
</comment>
<dbReference type="AlphaFoldDB" id="A0A916V2B3"/>
<evidence type="ECO:0008006" key="3">
    <source>
        <dbReference type="Google" id="ProtNLM"/>
    </source>
</evidence>
<evidence type="ECO:0000313" key="2">
    <source>
        <dbReference type="Proteomes" id="UP000637423"/>
    </source>
</evidence>
<gene>
    <name evidence="1" type="ORF">GCM10011396_55490</name>
</gene>
<dbReference type="EMBL" id="BMED01000009">
    <property type="protein sequence ID" value="GGD00807.1"/>
    <property type="molecule type" value="Genomic_DNA"/>
</dbReference>